<feature type="domain" description="Ig-like" evidence="3">
    <location>
        <begin position="342"/>
        <end position="432"/>
    </location>
</feature>
<dbReference type="PANTHER" id="PTHR44170:SF6">
    <property type="entry name" value="CONTACTIN"/>
    <property type="match status" value="1"/>
</dbReference>
<evidence type="ECO:0000256" key="1">
    <source>
        <dbReference type="ARBA" id="ARBA00022737"/>
    </source>
</evidence>
<dbReference type="Pfam" id="PF00041">
    <property type="entry name" value="fn3"/>
    <property type="match status" value="3"/>
</dbReference>
<dbReference type="SUPFAM" id="SSF49265">
    <property type="entry name" value="Fibronectin type III"/>
    <property type="match status" value="2"/>
</dbReference>
<dbReference type="EMBL" id="UYSG01011612">
    <property type="protein sequence ID" value="VDL63064.1"/>
    <property type="molecule type" value="Genomic_DNA"/>
</dbReference>
<evidence type="ECO:0000256" key="2">
    <source>
        <dbReference type="ARBA" id="ARBA00023157"/>
    </source>
</evidence>
<dbReference type="InterPro" id="IPR036116">
    <property type="entry name" value="FN3_sf"/>
</dbReference>
<sequence>MLTACVRWYTSGSMLTSPFGEFIWSGWPPDKQTIRPSLYELWFDTPPTASDMPTWPANRDKLVYGINGVSWGWYIDTSTEARPYVCQAPTLNAKYLRPNGRTIDYGQNDTQPISRGPCFVEQPSDAWYVSGIDVDNFVQFKCIANGNPTPNYRWYRLSLVGGSSGLMHRRTLIDPLNSTTGRIAISGGNLVIHYPSSSLDSENYQCEAYNIYGSILSQTAKVVFGQLETFPKHPRGTRTVAAYQSVTIPCDPPAHSPRDSLIYSFYMRKEQLLEPIVLTARPGVFVSQAQALIGFSEATTQDTGVYICMVTMYQLGSRLSDSPKSPDMPLQVMESNYRTQEPRIYDSFPAIWPSDPIRGHSVRIECFAGGSVQSGPLQYTWRRMDGVAIPTPWIKEGGRVIDIPQVQPEDQAVYECSVTDARGSVAQPRTVSLQIRAVPYFTNRVKDEIVSIGSTVNMICEAEGIPEPTQFWFRNGMYVRDLITSGQLDGTRYVLTDGTSAPATLTIRNVGLTDSAMFDCLAVNGLGSVTSSGELRVLAFAPNFQKNPMVPVLGMVGQSAVMICQPEAAPTPNITWYFNGVEITLGTSTMNTTTGEPTCATTYCTLPSGNLLVYQLTKSQEGTFECRAENQYGMANTSAYLTVIDPLVISLQPQNTIVDVNSTVIVPCKAAVSSFLDVNYAWYYEDVEIKFDRLDIDARRYETTQFLRPYDRDFGFLHIINIQLYDAGRYTCEAQTPLSRTSATVYILVAGPPGPCAGVEAATIPDTELVMVNWTKGADHFHAIEYYIIEARVLDGPWNVVVGRLNESAQIEIGMHTNRRTTTIGNLYSNIQYQLRVRAVNAKGVGEASSPSRGIITLPKAPMKMVQNVTGGGGKEGTLVVKWEPLSYFEQNGEGFHYVLKWRVWGDLEYTTVRVYDPTIVTGTTWVQYTVSPPVLRYYKPYEVTLQAVNNQGGWMWAPQNDPRFLFAIQHGFWWQYPSMLIEIAYGQLGKMAKIKSYVFGVSEGAGPVTDPVVVMSAARLPVTAPRNQQANQYNGSALYITWEPPLLSGEEGPILGYRIIYWRRNLECLGIESDIERFEQGQRRTLYGSSLTSGFIIGLDQDIYYCVAVQAFNTAGDGPPSGFAEQTTYKLWPQSFPTMVQLNSTNYPRTIRVSWIGVQTTLNEEAILGYRIRYWLVGANYKEAHTDVDVRLRTYGYVQNLEVNKRYNLRVYAYSRAGVGKMSSPIMQFQMIPKDQCVPGASWEGPDIHYNLICSSLRLQRSTMVILFTFAFLLYERLNY</sequence>
<dbReference type="GO" id="GO:0098609">
    <property type="term" value="P:cell-cell adhesion"/>
    <property type="evidence" value="ECO:0007669"/>
    <property type="project" value="TreeGrafter"/>
</dbReference>
<feature type="domain" description="Ig-like" evidence="3">
    <location>
        <begin position="542"/>
        <end position="642"/>
    </location>
</feature>
<feature type="domain" description="Fibronectin type-III" evidence="4">
    <location>
        <begin position="752"/>
        <end position="861"/>
    </location>
</feature>
<dbReference type="PROSITE" id="PS50835">
    <property type="entry name" value="IG_LIKE"/>
    <property type="match status" value="5"/>
</dbReference>
<dbReference type="InterPro" id="IPR007110">
    <property type="entry name" value="Ig-like_dom"/>
</dbReference>
<dbReference type="Pfam" id="PF07679">
    <property type="entry name" value="I-set"/>
    <property type="match status" value="2"/>
</dbReference>
<dbReference type="WBParaSite" id="HDID_0001030801-mRNA-1">
    <property type="protein sequence ID" value="HDID_0001030801-mRNA-1"/>
    <property type="gene ID" value="HDID_0001030801"/>
</dbReference>
<dbReference type="InterPro" id="IPR003598">
    <property type="entry name" value="Ig_sub2"/>
</dbReference>
<dbReference type="InterPro" id="IPR003599">
    <property type="entry name" value="Ig_sub"/>
</dbReference>
<dbReference type="GO" id="GO:0016020">
    <property type="term" value="C:membrane"/>
    <property type="evidence" value="ECO:0007669"/>
    <property type="project" value="UniProtKB-SubCell"/>
</dbReference>
<dbReference type="SUPFAM" id="SSF48726">
    <property type="entry name" value="Immunoglobulin"/>
    <property type="match status" value="6"/>
</dbReference>
<dbReference type="InterPro" id="IPR013098">
    <property type="entry name" value="Ig_I-set"/>
</dbReference>
<dbReference type="Pfam" id="PF13927">
    <property type="entry name" value="Ig_3"/>
    <property type="match status" value="1"/>
</dbReference>
<gene>
    <name evidence="5" type="ORF">HDID_LOCUS10306</name>
</gene>
<dbReference type="InterPro" id="IPR036179">
    <property type="entry name" value="Ig-like_dom_sf"/>
</dbReference>
<evidence type="ECO:0000313" key="6">
    <source>
        <dbReference type="Proteomes" id="UP000274504"/>
    </source>
</evidence>
<dbReference type="PROSITE" id="PS50853">
    <property type="entry name" value="FN3"/>
    <property type="match status" value="3"/>
</dbReference>
<dbReference type="PANTHER" id="PTHR44170">
    <property type="entry name" value="PROTEIN SIDEKICK"/>
    <property type="match status" value="1"/>
</dbReference>
<dbReference type="Proteomes" id="UP000274504">
    <property type="component" value="Unassembled WGS sequence"/>
</dbReference>
<dbReference type="OrthoDB" id="3666223at2759"/>
<feature type="domain" description="Fibronectin type-III" evidence="4">
    <location>
        <begin position="1025"/>
        <end position="1132"/>
    </location>
</feature>
<feature type="domain" description="Ig-like" evidence="3">
    <location>
        <begin position="439"/>
        <end position="536"/>
    </location>
</feature>
<proteinExistence type="predicted"/>
<dbReference type="InterPro" id="IPR003961">
    <property type="entry name" value="FN3_dom"/>
</dbReference>
<organism evidence="7">
    <name type="scientific">Hymenolepis diminuta</name>
    <name type="common">Rat tapeworm</name>
    <dbReference type="NCBI Taxonomy" id="6216"/>
    <lineage>
        <taxon>Eukaryota</taxon>
        <taxon>Metazoa</taxon>
        <taxon>Spiralia</taxon>
        <taxon>Lophotrochozoa</taxon>
        <taxon>Platyhelminthes</taxon>
        <taxon>Cestoda</taxon>
        <taxon>Eucestoda</taxon>
        <taxon>Cyclophyllidea</taxon>
        <taxon>Hymenolepididae</taxon>
        <taxon>Hymenolepis</taxon>
    </lineage>
</organism>
<accession>A0A158QGA3</accession>
<reference evidence="7" key="1">
    <citation type="submission" date="2016-04" db="UniProtKB">
        <authorList>
            <consortium name="WormBaseParasite"/>
        </authorList>
    </citation>
    <scope>IDENTIFICATION</scope>
</reference>
<keyword evidence="1" id="KW-0677">Repeat</keyword>
<dbReference type="FunFam" id="2.60.40.10:FF:000035">
    <property type="entry name" value="Contactin 1"/>
    <property type="match status" value="1"/>
</dbReference>
<evidence type="ECO:0000259" key="4">
    <source>
        <dbReference type="PROSITE" id="PS50853"/>
    </source>
</evidence>
<reference evidence="5 6" key="2">
    <citation type="submission" date="2018-11" db="EMBL/GenBank/DDBJ databases">
        <authorList>
            <consortium name="Pathogen Informatics"/>
        </authorList>
    </citation>
    <scope>NUCLEOTIDE SEQUENCE [LARGE SCALE GENOMIC DNA]</scope>
</reference>
<dbReference type="Gene3D" id="2.60.40.10">
    <property type="entry name" value="Immunoglobulins"/>
    <property type="match status" value="10"/>
</dbReference>
<keyword evidence="2" id="KW-1015">Disulfide bond</keyword>
<feature type="domain" description="Fibronectin type-III" evidence="4">
    <location>
        <begin position="1137"/>
        <end position="1236"/>
    </location>
</feature>
<dbReference type="FunFam" id="2.60.40.10:FF:000028">
    <property type="entry name" value="Neuronal cell adhesion molecule"/>
    <property type="match status" value="1"/>
</dbReference>
<dbReference type="SMART" id="SM00409">
    <property type="entry name" value="IG"/>
    <property type="match status" value="6"/>
</dbReference>
<feature type="domain" description="Ig-like" evidence="3">
    <location>
        <begin position="117"/>
        <end position="223"/>
    </location>
</feature>
<dbReference type="InterPro" id="IPR013783">
    <property type="entry name" value="Ig-like_fold"/>
</dbReference>
<protein>
    <submittedName>
        <fullName evidence="7">Contactin</fullName>
    </submittedName>
</protein>
<dbReference type="STRING" id="6216.A0A158QGA3"/>
<evidence type="ECO:0000259" key="3">
    <source>
        <dbReference type="PROSITE" id="PS50835"/>
    </source>
</evidence>
<dbReference type="SMART" id="SM00408">
    <property type="entry name" value="IGc2"/>
    <property type="match status" value="5"/>
</dbReference>
<evidence type="ECO:0000313" key="7">
    <source>
        <dbReference type="WBParaSite" id="HDID_0001030801-mRNA-1"/>
    </source>
</evidence>
<dbReference type="CDD" id="cd00063">
    <property type="entry name" value="FN3"/>
    <property type="match status" value="4"/>
</dbReference>
<evidence type="ECO:0000313" key="5">
    <source>
        <dbReference type="EMBL" id="VDL63064.1"/>
    </source>
</evidence>
<dbReference type="SMART" id="SM00060">
    <property type="entry name" value="FN3"/>
    <property type="match status" value="4"/>
</dbReference>
<name>A0A158QGA3_HYMDI</name>
<feature type="domain" description="Ig-like" evidence="3">
    <location>
        <begin position="646"/>
        <end position="746"/>
    </location>
</feature>